<organism evidence="2 3">
    <name type="scientific">Psychromonas aquatilis</name>
    <dbReference type="NCBI Taxonomy" id="2005072"/>
    <lineage>
        <taxon>Bacteria</taxon>
        <taxon>Pseudomonadati</taxon>
        <taxon>Pseudomonadota</taxon>
        <taxon>Gammaproteobacteria</taxon>
        <taxon>Alteromonadales</taxon>
        <taxon>Psychromonadaceae</taxon>
        <taxon>Psychromonas</taxon>
    </lineage>
</organism>
<sequence>MFNTVIGIAACCLCFSVQAALSPAAMNSRDLDVMVKFIAEQPRVANGLEYIDFKKLSITFDNGCIAQFKKVETSFFNDLIPGPQPGIEFTKSTCELTDK</sequence>
<reference evidence="2 3" key="1">
    <citation type="submission" date="2024-02" db="EMBL/GenBank/DDBJ databases">
        <title>Bacteria isolated from the canopy kelp, Nereocystis luetkeana.</title>
        <authorList>
            <person name="Pfister C.A."/>
            <person name="Younker I.T."/>
            <person name="Light S.H."/>
        </authorList>
    </citation>
    <scope>NUCLEOTIDE SEQUENCE [LARGE SCALE GENOMIC DNA]</scope>
    <source>
        <strain evidence="2 3">TI.1.05</strain>
    </source>
</reference>
<dbReference type="EMBL" id="JBAKAZ010000026">
    <property type="protein sequence ID" value="MEL0629629.1"/>
    <property type="molecule type" value="Genomic_DNA"/>
</dbReference>
<feature type="chain" id="PRO_5045452765" evidence="1">
    <location>
        <begin position="20"/>
        <end position="99"/>
    </location>
</feature>
<keyword evidence="3" id="KW-1185">Reference proteome</keyword>
<comment type="caution">
    <text evidence="2">The sequence shown here is derived from an EMBL/GenBank/DDBJ whole genome shotgun (WGS) entry which is preliminary data.</text>
</comment>
<accession>A0ABU9GQM9</accession>
<dbReference type="RefSeq" id="WP_341597707.1">
    <property type="nucleotide sequence ID" value="NZ_JBAKAZ010000026.1"/>
</dbReference>
<name>A0ABU9GQM9_9GAMM</name>
<evidence type="ECO:0000256" key="1">
    <source>
        <dbReference type="SAM" id="SignalP"/>
    </source>
</evidence>
<feature type="signal peptide" evidence="1">
    <location>
        <begin position="1"/>
        <end position="19"/>
    </location>
</feature>
<dbReference type="Proteomes" id="UP001369082">
    <property type="component" value="Unassembled WGS sequence"/>
</dbReference>
<proteinExistence type="predicted"/>
<evidence type="ECO:0000313" key="3">
    <source>
        <dbReference type="Proteomes" id="UP001369082"/>
    </source>
</evidence>
<keyword evidence="1" id="KW-0732">Signal</keyword>
<gene>
    <name evidence="2" type="ORF">V6256_08405</name>
</gene>
<evidence type="ECO:0000313" key="2">
    <source>
        <dbReference type="EMBL" id="MEL0629629.1"/>
    </source>
</evidence>
<protein>
    <submittedName>
        <fullName evidence="2">Uncharacterized protein</fullName>
    </submittedName>
</protein>